<dbReference type="CDD" id="cd02440">
    <property type="entry name" value="AdoMet_MTases"/>
    <property type="match status" value="1"/>
</dbReference>
<protein>
    <recommendedName>
        <fullName evidence="7">Methyltransferase domain-containing protein</fullName>
    </recommendedName>
</protein>
<dbReference type="GO" id="GO:0008168">
    <property type="term" value="F:methyltransferase activity"/>
    <property type="evidence" value="ECO:0007669"/>
    <property type="project" value="InterPro"/>
</dbReference>
<dbReference type="InterPro" id="IPR015324">
    <property type="entry name" value="Ribosomal_Rsm22-like"/>
</dbReference>
<keyword evidence="2" id="KW-0809">Transit peptide</keyword>
<gene>
    <name evidence="5" type="ORF">A2828_03970</name>
</gene>
<keyword evidence="1" id="KW-0479">Metal-binding</keyword>
<evidence type="ECO:0000313" key="5">
    <source>
        <dbReference type="EMBL" id="OHA47096.1"/>
    </source>
</evidence>
<dbReference type="GO" id="GO:0046872">
    <property type="term" value="F:metal ion binding"/>
    <property type="evidence" value="ECO:0007669"/>
    <property type="project" value="UniProtKB-KW"/>
</dbReference>
<keyword evidence="3" id="KW-0408">Iron</keyword>
<dbReference type="GO" id="GO:0006412">
    <property type="term" value="P:translation"/>
    <property type="evidence" value="ECO:0007669"/>
    <property type="project" value="InterPro"/>
</dbReference>
<keyword evidence="4" id="KW-0411">Iron-sulfur</keyword>
<dbReference type="Pfam" id="PF09243">
    <property type="entry name" value="Rsm22"/>
    <property type="match status" value="1"/>
</dbReference>
<dbReference type="Gene3D" id="3.40.50.150">
    <property type="entry name" value="Vaccinia Virus protein VP39"/>
    <property type="match status" value="1"/>
</dbReference>
<dbReference type="Proteomes" id="UP000178869">
    <property type="component" value="Unassembled WGS sequence"/>
</dbReference>
<dbReference type="InterPro" id="IPR029063">
    <property type="entry name" value="SAM-dependent_MTases_sf"/>
</dbReference>
<accession>A0A1G2PFH7</accession>
<evidence type="ECO:0000256" key="3">
    <source>
        <dbReference type="ARBA" id="ARBA00023004"/>
    </source>
</evidence>
<organism evidence="5 6">
    <name type="scientific">Candidatus Terrybacteria bacterium RIFCSPHIGHO2_01_FULL_43_35</name>
    <dbReference type="NCBI Taxonomy" id="1802361"/>
    <lineage>
        <taxon>Bacteria</taxon>
        <taxon>Candidatus Terryibacteriota</taxon>
    </lineage>
</organism>
<dbReference type="SUPFAM" id="SSF53335">
    <property type="entry name" value="S-adenosyl-L-methionine-dependent methyltransferases"/>
    <property type="match status" value="1"/>
</dbReference>
<comment type="caution">
    <text evidence="5">The sequence shown here is derived from an EMBL/GenBank/DDBJ whole genome shotgun (WGS) entry which is preliminary data.</text>
</comment>
<dbReference type="AlphaFoldDB" id="A0A1G2PFH7"/>
<proteinExistence type="predicted"/>
<evidence type="ECO:0008006" key="7">
    <source>
        <dbReference type="Google" id="ProtNLM"/>
    </source>
</evidence>
<evidence type="ECO:0000313" key="6">
    <source>
        <dbReference type="Proteomes" id="UP000178869"/>
    </source>
</evidence>
<name>A0A1G2PFH7_9BACT</name>
<reference evidence="5 6" key="1">
    <citation type="journal article" date="2016" name="Nat. Commun.">
        <title>Thousands of microbial genomes shed light on interconnected biogeochemical processes in an aquifer system.</title>
        <authorList>
            <person name="Anantharaman K."/>
            <person name="Brown C.T."/>
            <person name="Hug L.A."/>
            <person name="Sharon I."/>
            <person name="Castelle C.J."/>
            <person name="Probst A.J."/>
            <person name="Thomas B.C."/>
            <person name="Singh A."/>
            <person name="Wilkins M.J."/>
            <person name="Karaoz U."/>
            <person name="Brodie E.L."/>
            <person name="Williams K.H."/>
            <person name="Hubbard S.S."/>
            <person name="Banfield J.F."/>
        </authorList>
    </citation>
    <scope>NUCLEOTIDE SEQUENCE [LARGE SCALE GENOMIC DNA]</scope>
</reference>
<sequence>MKSPLYSNSYIYTLGLILLHKGTFFRRYRHMAAYVHDNESVLEPGCGPAIFAKFLPKSVAYRGFDANGSFIDHAAQKGLNVVLGNALDPASYSPADVVMLCDVLHHLPPSERQKCIAFCWQAAKRLLIICEEGRPDSSAGGPFYWINKKWCEFIEKDGTNNPKFEEVWTKGALREYMEKGFDVVPSSTQNKIKEVGEDLIITYSKGRW</sequence>
<dbReference type="GO" id="GO:0051536">
    <property type="term" value="F:iron-sulfur cluster binding"/>
    <property type="evidence" value="ECO:0007669"/>
    <property type="project" value="UniProtKB-KW"/>
</dbReference>
<evidence type="ECO:0000256" key="4">
    <source>
        <dbReference type="ARBA" id="ARBA00023014"/>
    </source>
</evidence>
<dbReference type="EMBL" id="MHSR01000008">
    <property type="protein sequence ID" value="OHA47096.1"/>
    <property type="molecule type" value="Genomic_DNA"/>
</dbReference>
<evidence type="ECO:0000256" key="1">
    <source>
        <dbReference type="ARBA" id="ARBA00022723"/>
    </source>
</evidence>
<evidence type="ECO:0000256" key="2">
    <source>
        <dbReference type="ARBA" id="ARBA00022946"/>
    </source>
</evidence>